<dbReference type="PROSITE" id="PS50005">
    <property type="entry name" value="TPR"/>
    <property type="match status" value="1"/>
</dbReference>
<dbReference type="Gene3D" id="1.25.40.1040">
    <property type="match status" value="2"/>
</dbReference>
<evidence type="ECO:0000256" key="3">
    <source>
        <dbReference type="PIRSR" id="PIRSR607822-1"/>
    </source>
</evidence>
<keyword evidence="6" id="KW-0675">Receptor</keyword>
<protein>
    <submittedName>
        <fullName evidence="6">NMDA receptor-regulated protein 1a</fullName>
    </submittedName>
</protein>
<keyword evidence="3" id="KW-0862">Zinc</keyword>
<dbReference type="PRINTS" id="PR01950">
    <property type="entry name" value="LANCSUPER"/>
</dbReference>
<organism evidence="6 7">
    <name type="scientific">Sanghuangporus baumii</name>
    <name type="common">Phellinus baumii</name>
    <dbReference type="NCBI Taxonomy" id="108892"/>
    <lineage>
        <taxon>Eukaryota</taxon>
        <taxon>Fungi</taxon>
        <taxon>Dikarya</taxon>
        <taxon>Basidiomycota</taxon>
        <taxon>Agaricomycotina</taxon>
        <taxon>Agaricomycetes</taxon>
        <taxon>Hymenochaetales</taxon>
        <taxon>Hymenochaetaceae</taxon>
        <taxon>Sanghuangporus</taxon>
    </lineage>
</organism>
<dbReference type="SMART" id="SM01260">
    <property type="entry name" value="LANC_like"/>
    <property type="match status" value="1"/>
</dbReference>
<evidence type="ECO:0000256" key="1">
    <source>
        <dbReference type="ARBA" id="ARBA00022737"/>
    </source>
</evidence>
<feature type="compositionally biased region" description="Basic residues" evidence="5">
    <location>
        <begin position="1028"/>
        <end position="1037"/>
    </location>
</feature>
<feature type="region of interest" description="Disordered" evidence="5">
    <location>
        <begin position="1276"/>
        <end position="1299"/>
    </location>
</feature>
<dbReference type="SMART" id="SM00028">
    <property type="entry name" value="TPR"/>
    <property type="match status" value="5"/>
</dbReference>
<feature type="binding site" evidence="3">
    <location>
        <position position="364"/>
    </location>
    <ligand>
        <name>Zn(2+)</name>
        <dbReference type="ChEBI" id="CHEBI:29105"/>
    </ligand>
</feature>
<dbReference type="PANTHER" id="PTHR22767">
    <property type="entry name" value="N-TERMINAL ACETYLTRANSFERASE-RELATED"/>
    <property type="match status" value="1"/>
</dbReference>
<gene>
    <name evidence="6" type="ORF">A7U60_g2244</name>
</gene>
<dbReference type="SUPFAM" id="SSF158745">
    <property type="entry name" value="LanC-like"/>
    <property type="match status" value="1"/>
</dbReference>
<evidence type="ECO:0000256" key="4">
    <source>
        <dbReference type="PROSITE-ProRule" id="PRU00339"/>
    </source>
</evidence>
<accession>A0A9Q5N8A2</accession>
<dbReference type="GO" id="GO:0046872">
    <property type="term" value="F:metal ion binding"/>
    <property type="evidence" value="ECO:0007669"/>
    <property type="project" value="UniProtKB-KW"/>
</dbReference>
<feature type="region of interest" description="Disordered" evidence="5">
    <location>
        <begin position="1015"/>
        <end position="1072"/>
    </location>
</feature>
<keyword evidence="3" id="KW-0479">Metal-binding</keyword>
<dbReference type="PANTHER" id="PTHR22767:SF2">
    <property type="entry name" value="N(ALPHA)-ACETYLTRANSFERASE 15_16, ISOFORM A"/>
    <property type="match status" value="1"/>
</dbReference>
<keyword evidence="7" id="KW-1185">Reference proteome</keyword>
<evidence type="ECO:0000256" key="5">
    <source>
        <dbReference type="SAM" id="MobiDB-lite"/>
    </source>
</evidence>
<comment type="caution">
    <text evidence="6">The sequence shown here is derived from an EMBL/GenBank/DDBJ whole genome shotgun (WGS) entry which is preliminary data.</text>
</comment>
<dbReference type="InterPro" id="IPR021183">
    <property type="entry name" value="NatA_aux_su"/>
</dbReference>
<dbReference type="OrthoDB" id="10263032at2759"/>
<proteinExistence type="predicted"/>
<evidence type="ECO:0000313" key="7">
    <source>
        <dbReference type="Proteomes" id="UP000757232"/>
    </source>
</evidence>
<dbReference type="Pfam" id="PF12569">
    <property type="entry name" value="NatA_aux_su"/>
    <property type="match status" value="2"/>
</dbReference>
<dbReference type="InterPro" id="IPR011990">
    <property type="entry name" value="TPR-like_helical_dom_sf"/>
</dbReference>
<dbReference type="InterPro" id="IPR019734">
    <property type="entry name" value="TPR_rpt"/>
</dbReference>
<evidence type="ECO:0000313" key="6">
    <source>
        <dbReference type="EMBL" id="OCB90510.1"/>
    </source>
</evidence>
<dbReference type="GO" id="GO:0031415">
    <property type="term" value="C:NatA complex"/>
    <property type="evidence" value="ECO:0007669"/>
    <property type="project" value="TreeGrafter"/>
</dbReference>
<sequence length="1299" mass="144569">MAEPRYFQNDLKPIATDTKNLNATLIALKGAIASSVELLIQHVKTKSSSTRDPLYTGDAGIALMFLRLSVQLKAAGLGDYLKKDIQAQIPSIVNNLLPPLKAYQLRPGHLSPLDSPVGSAVVYILSTLDRVTSPDSSSVDTTDDKDWAAAIQTLENAVTTATEDQSLGGDEVLYGRAGLLWAMLNLQMWVSARGVPRQMEKDIAQVVNTKTIKQVVERIIEAGKLGARWYERNYGEEPLPLMWPWHDKFYLGAIHGVAGILTVLLQAPKAMVTPHMRLIMRCISALCDITVHKDGHLPSSLPAKSRTYEYTQICHGSPGLLVLLATFRLRFPDDWREDWETAEALAAEKVWEEGLVRKGIGVCHGVSGNAWTLLLQGLSHTGQKETSTLLSRALAFLLRSTELPPLVPGVSTAFRTPDHPYSLFEGLAGAVCAWIDACVIIREYLGEEKASTKMVLGFPGLGAVMAPPQKKALPSKESSLFKELLQLYETKQLKKGVKTADQILKKVPDHGETLCMKGLIITHMGRREEGLELVKKGIRLDITSHIVWHVYGLIQKAERDYEGALKSYTQALKCDRENLNLLNDAANLQTQLRHFDALQDTRELILKLKPNARKSWISLAVAYHLNGNLAASKKLLDKYEEVVKNVPDYDFEHSELTLYHVRVMEELGELNEALQKLDNSAKSRVIIDRTAVMETRARLLSKLNSPEAEDAWRALIEKNSDCYGYYRGFFSNKGISLGDDFKERARAYLLNGFRRGVPSLFSDIKSLYSVPAKRLAIEEIAEGLRKEESPSSTAPAVNGDVAANAESPTTYLWILYFLAQHYSYLRQFSKALPLVDDGINHTPTLPELYTCKARLLKRAGDLVGAVQYAEDARLLDLQDRFLNTKSAKYHLRAGLSEEAQTLLGLFTKKDAPSPGADLEEMQSLLYLTEEADCQKRLGKLGPALKKYLAIQRVFDDYNHDQYDFHFYSLRRFTIGAYFKLLQWEDGLYRHPSLVHAILEASRIYVRVHDNPKLSASSSAGLSEAEKKAQKKAKKAALKHQEEAKKHTNASSHEDKGLEPPTSKDEDPDGSKALAATDGLERAWKMLKLLASHPLERVDVCIGTYDVSIRRKKYAQASKALLAAHAIDPEDPELHLRIVDFKQRVSALPEPLAEPLDSIVSSALSTLFPSELTPETFNSQYLQRHSTSALATLTSAQVLQLLHAPLDEVESTVFGVLAPESDVDIKTAQKAFDFLSFTNSTRRDEFREACDKRFQLSTVFKAPEELAKLHAEARARRQKAIENSEPTAAQAAPKDGAVAP</sequence>
<keyword evidence="2 4" id="KW-0802">TPR repeat</keyword>
<dbReference type="SUPFAM" id="SSF48452">
    <property type="entry name" value="TPR-like"/>
    <property type="match status" value="2"/>
</dbReference>
<feature type="compositionally biased region" description="Basic and acidic residues" evidence="5">
    <location>
        <begin position="1038"/>
        <end position="1064"/>
    </location>
</feature>
<feature type="repeat" description="TPR" evidence="4">
    <location>
        <begin position="545"/>
        <end position="578"/>
    </location>
</feature>
<dbReference type="CDD" id="cd04794">
    <property type="entry name" value="euk_LANCL"/>
    <property type="match status" value="1"/>
</dbReference>
<dbReference type="EMBL" id="LNZH02000127">
    <property type="protein sequence ID" value="OCB90510.1"/>
    <property type="molecule type" value="Genomic_DNA"/>
</dbReference>
<dbReference type="Proteomes" id="UP000757232">
    <property type="component" value="Unassembled WGS sequence"/>
</dbReference>
<evidence type="ECO:0000256" key="2">
    <source>
        <dbReference type="ARBA" id="ARBA00022803"/>
    </source>
</evidence>
<dbReference type="GO" id="GO:0005975">
    <property type="term" value="P:carbohydrate metabolic process"/>
    <property type="evidence" value="ECO:0007669"/>
    <property type="project" value="InterPro"/>
</dbReference>
<dbReference type="Gene3D" id="1.50.10.10">
    <property type="match status" value="1"/>
</dbReference>
<reference evidence="6" key="1">
    <citation type="submission" date="2016-06" db="EMBL/GenBank/DDBJ databases">
        <title>Draft Genome sequence of the fungus Inonotus baumii.</title>
        <authorList>
            <person name="Zhu H."/>
            <person name="Lin W."/>
        </authorList>
    </citation>
    <scope>NUCLEOTIDE SEQUENCE</scope>
    <source>
        <strain evidence="6">821</strain>
    </source>
</reference>
<dbReference type="Gene3D" id="1.25.40.1010">
    <property type="match status" value="1"/>
</dbReference>
<dbReference type="GO" id="GO:0031179">
    <property type="term" value="P:peptide modification"/>
    <property type="evidence" value="ECO:0007669"/>
    <property type="project" value="InterPro"/>
</dbReference>
<keyword evidence="1" id="KW-0677">Repeat</keyword>
<dbReference type="Pfam" id="PF05147">
    <property type="entry name" value="LANC_like"/>
    <property type="match status" value="1"/>
</dbReference>
<feature type="binding site" evidence="3">
    <location>
        <position position="363"/>
    </location>
    <ligand>
        <name>Zn(2+)</name>
        <dbReference type="ChEBI" id="CHEBI:29105"/>
    </ligand>
</feature>
<dbReference type="InterPro" id="IPR012341">
    <property type="entry name" value="6hp_glycosidase-like_sf"/>
</dbReference>
<dbReference type="InterPro" id="IPR007822">
    <property type="entry name" value="LANC-like"/>
</dbReference>
<feature type="binding site" evidence="3">
    <location>
        <position position="314"/>
    </location>
    <ligand>
        <name>Zn(2+)</name>
        <dbReference type="ChEBI" id="CHEBI:29105"/>
    </ligand>
</feature>
<name>A0A9Q5N8A2_SANBA</name>